<organism evidence="4 5">
    <name type="scientific">Brevundimonas abyssalis TAR-001</name>
    <dbReference type="NCBI Taxonomy" id="1391729"/>
    <lineage>
        <taxon>Bacteria</taxon>
        <taxon>Pseudomonadati</taxon>
        <taxon>Pseudomonadota</taxon>
        <taxon>Alphaproteobacteria</taxon>
        <taxon>Caulobacterales</taxon>
        <taxon>Caulobacteraceae</taxon>
        <taxon>Brevundimonas</taxon>
    </lineage>
</organism>
<dbReference type="InterPro" id="IPR036866">
    <property type="entry name" value="RibonucZ/Hydroxyglut_hydro"/>
</dbReference>
<dbReference type="EMBL" id="BATC01000005">
    <property type="protein sequence ID" value="GAD58198.1"/>
    <property type="molecule type" value="Genomic_DNA"/>
</dbReference>
<evidence type="ECO:0000313" key="5">
    <source>
        <dbReference type="Proteomes" id="UP000016569"/>
    </source>
</evidence>
<sequence length="517" mass="56360">MLVDCGMFQGPKTLKALNYEPFPFDPAKIDAVVLTHAHIDHSGLLPKLVRGGFRGPIFATAATRDLCAVMLADAAELQAMDVDNLNRRNERRGLPLVTPIYGPADVAPTMRLFQTVKMRQTVVAAPGVEAGFWPAGHLLGAASVELSLKSGGSPVRVLFSGDVGALGQYLLPTPDGPSGAQHVVLESTYGDRERPVLEPGRRRDILTEELRRARAAGGPLLLPVFAIGRSQELLLDLLTIMDAHPDLAGEIFLDSPLAIEATDVFLKRGWNSDSQSNPYLPLQHAERIHELLRPNESDTLDRLRGWHVILAGSGMCDGGRVRRHLKRLLWRKETTVLMTGYQAVGTLGRVLVEGQNLVRIQGQDVRVRANIRSIDTYSGHADATGLVQWLLDRTPTGAIFLNHGEPDGLAGLARRLEAASIPPDRIITPILDQTYDLGAREIQAEAASRPRLPPGAAGRQDWHNRRAGFLGLLNEVLQEISDDEVRARLLSELTRQVKAARRQGAVEGAEATTDTSV</sequence>
<dbReference type="AlphaFoldDB" id="A0A8E0NAK7"/>
<dbReference type="InterPro" id="IPR050698">
    <property type="entry name" value="MBL"/>
</dbReference>
<dbReference type="SUPFAM" id="SSF56281">
    <property type="entry name" value="Metallo-hydrolase/oxidoreductase"/>
    <property type="match status" value="1"/>
</dbReference>
<dbReference type="Pfam" id="PF07521">
    <property type="entry name" value="RMMBL"/>
    <property type="match status" value="1"/>
</dbReference>
<protein>
    <submittedName>
        <fullName evidence="4">Metallo-beta-lactamase family protein, RNA-specific</fullName>
    </submittedName>
</protein>
<dbReference type="Proteomes" id="UP000016569">
    <property type="component" value="Unassembled WGS sequence"/>
</dbReference>
<dbReference type="SMART" id="SM00849">
    <property type="entry name" value="Lactamase_B"/>
    <property type="match status" value="1"/>
</dbReference>
<evidence type="ECO:0000313" key="4">
    <source>
        <dbReference type="EMBL" id="GAD58198.1"/>
    </source>
</evidence>
<dbReference type="RefSeq" id="WP_021696294.1">
    <property type="nucleotide sequence ID" value="NZ_BATC01000005.1"/>
</dbReference>
<dbReference type="CDD" id="cd16295">
    <property type="entry name" value="TTHA0252-CPSF-like_MBL-fold"/>
    <property type="match status" value="1"/>
</dbReference>
<dbReference type="Gene3D" id="3.60.15.10">
    <property type="entry name" value="Ribonuclease Z/Hydroxyacylglutathione hydrolase-like"/>
    <property type="match status" value="1"/>
</dbReference>
<evidence type="ECO:0000256" key="1">
    <source>
        <dbReference type="ARBA" id="ARBA00022801"/>
    </source>
</evidence>
<reference evidence="5" key="1">
    <citation type="journal article" date="2013" name="Genome Announc.">
        <title>Draft Genome Sequence of the Dimorphic Prosthecate Bacterium Brevundimonas abyssalis TAR-001T.</title>
        <authorList>
            <person name="Tsubouchi T."/>
            <person name="Nishi S."/>
            <person name="Usui K."/>
            <person name="Shimane Y."/>
            <person name="Takaki Y."/>
            <person name="Maruyama T."/>
            <person name="Hatada Y."/>
        </authorList>
    </citation>
    <scope>NUCLEOTIDE SEQUENCE [LARGE SCALE GENOMIC DNA]</scope>
    <source>
        <strain evidence="5">TAR-001</strain>
    </source>
</reference>
<name>A0A8E0NAK7_9CAUL</name>
<dbReference type="GO" id="GO:0004521">
    <property type="term" value="F:RNA endonuclease activity"/>
    <property type="evidence" value="ECO:0007669"/>
    <property type="project" value="TreeGrafter"/>
</dbReference>
<comment type="caution">
    <text evidence="4">The sequence shown here is derived from an EMBL/GenBank/DDBJ whole genome shotgun (WGS) entry which is preliminary data.</text>
</comment>
<dbReference type="Gene3D" id="3.40.50.10890">
    <property type="match status" value="1"/>
</dbReference>
<dbReference type="InterPro" id="IPR022712">
    <property type="entry name" value="Beta_Casp"/>
</dbReference>
<feature type="domain" description="Metallo-beta-lactamase" evidence="2">
    <location>
        <begin position="2"/>
        <end position="201"/>
    </location>
</feature>
<dbReference type="SMART" id="SM01027">
    <property type="entry name" value="Beta-Casp"/>
    <property type="match status" value="1"/>
</dbReference>
<dbReference type="PANTHER" id="PTHR11203:SF37">
    <property type="entry name" value="INTEGRATOR COMPLEX SUBUNIT 11"/>
    <property type="match status" value="1"/>
</dbReference>
<evidence type="ECO:0000259" key="2">
    <source>
        <dbReference type="SMART" id="SM00849"/>
    </source>
</evidence>
<dbReference type="PANTHER" id="PTHR11203">
    <property type="entry name" value="CLEAVAGE AND POLYADENYLATION SPECIFICITY FACTOR FAMILY MEMBER"/>
    <property type="match status" value="1"/>
</dbReference>
<proteinExistence type="predicted"/>
<dbReference type="InterPro" id="IPR011108">
    <property type="entry name" value="RMMBL"/>
</dbReference>
<accession>A0A8E0NAK7</accession>
<dbReference type="Pfam" id="PF10996">
    <property type="entry name" value="Beta-Casp"/>
    <property type="match status" value="1"/>
</dbReference>
<dbReference type="InterPro" id="IPR001279">
    <property type="entry name" value="Metallo-B-lactamas"/>
</dbReference>
<dbReference type="GO" id="GO:0016787">
    <property type="term" value="F:hydrolase activity"/>
    <property type="evidence" value="ECO:0007669"/>
    <property type="project" value="UniProtKB-KW"/>
</dbReference>
<gene>
    <name evidence="4" type="ORF">MBEBAB_0448</name>
</gene>
<dbReference type="Pfam" id="PF00753">
    <property type="entry name" value="Lactamase_B"/>
    <property type="match status" value="1"/>
</dbReference>
<feature type="domain" description="Beta-Casp" evidence="3">
    <location>
        <begin position="230"/>
        <end position="351"/>
    </location>
</feature>
<keyword evidence="1" id="KW-0378">Hydrolase</keyword>
<keyword evidence="5" id="KW-1185">Reference proteome</keyword>
<evidence type="ECO:0000259" key="3">
    <source>
        <dbReference type="SMART" id="SM01027"/>
    </source>
</evidence>